<gene>
    <name evidence="3" type="ORF">niasHT_016397</name>
    <name evidence="2" type="ORF">niasHT_018322</name>
</gene>
<evidence type="ECO:0000256" key="1">
    <source>
        <dbReference type="SAM" id="MobiDB-lite"/>
    </source>
</evidence>
<organism evidence="3 4">
    <name type="scientific">Heterodera trifolii</name>
    <dbReference type="NCBI Taxonomy" id="157864"/>
    <lineage>
        <taxon>Eukaryota</taxon>
        <taxon>Metazoa</taxon>
        <taxon>Ecdysozoa</taxon>
        <taxon>Nematoda</taxon>
        <taxon>Chromadorea</taxon>
        <taxon>Rhabditida</taxon>
        <taxon>Tylenchina</taxon>
        <taxon>Tylenchomorpha</taxon>
        <taxon>Tylenchoidea</taxon>
        <taxon>Heteroderidae</taxon>
        <taxon>Heteroderinae</taxon>
        <taxon>Heterodera</taxon>
    </lineage>
</organism>
<name>A0ABD2LKC1_9BILA</name>
<evidence type="ECO:0000313" key="3">
    <source>
        <dbReference type="EMBL" id="KAL3115688.1"/>
    </source>
</evidence>
<accession>A0ABD2LKC1</accession>
<evidence type="ECO:0000313" key="2">
    <source>
        <dbReference type="EMBL" id="KAL3109541.1"/>
    </source>
</evidence>
<evidence type="ECO:0000313" key="4">
    <source>
        <dbReference type="Proteomes" id="UP001620626"/>
    </source>
</evidence>
<proteinExistence type="predicted"/>
<feature type="region of interest" description="Disordered" evidence="1">
    <location>
        <begin position="87"/>
        <end position="121"/>
    </location>
</feature>
<dbReference type="EMBL" id="JBICBT010000566">
    <property type="protein sequence ID" value="KAL3109541.1"/>
    <property type="molecule type" value="Genomic_DNA"/>
</dbReference>
<sequence length="121" mass="13886">MKELTLSTYNIDGPIDDVIDNDDLFVYGGGAHRAIRVSFPQIDRNIQADLFTREAHKDYRPFYAKGRVRPGMQTRPFGYVEDAPQPMNVEQHAQPPPAPPVRRKRTLIEADPNQPGHSRWF</sequence>
<dbReference type="Proteomes" id="UP001620626">
    <property type="component" value="Unassembled WGS sequence"/>
</dbReference>
<protein>
    <submittedName>
        <fullName evidence="3">Uncharacterized protein</fullName>
    </submittedName>
</protein>
<dbReference type="AlphaFoldDB" id="A0ABD2LKC1"/>
<reference evidence="3 4" key="1">
    <citation type="submission" date="2024-10" db="EMBL/GenBank/DDBJ databases">
        <authorList>
            <person name="Kim D."/>
        </authorList>
    </citation>
    <scope>NUCLEOTIDE SEQUENCE [LARGE SCALE GENOMIC DNA]</scope>
    <source>
        <strain evidence="3">BH-2024</strain>
    </source>
</reference>
<dbReference type="EMBL" id="JBICBT010000368">
    <property type="protein sequence ID" value="KAL3115688.1"/>
    <property type="molecule type" value="Genomic_DNA"/>
</dbReference>
<comment type="caution">
    <text evidence="3">The sequence shown here is derived from an EMBL/GenBank/DDBJ whole genome shotgun (WGS) entry which is preliminary data.</text>
</comment>
<keyword evidence="4" id="KW-1185">Reference proteome</keyword>